<dbReference type="EMBL" id="JAPFFI010000009">
    <property type="protein sequence ID" value="KAJ6381499.1"/>
    <property type="molecule type" value="Genomic_DNA"/>
</dbReference>
<dbReference type="PANTHER" id="PTHR31689:SF0">
    <property type="entry name" value="DIAMINOPIMELATE EPIMERASE"/>
    <property type="match status" value="1"/>
</dbReference>
<reference evidence="3" key="2">
    <citation type="journal article" date="2023" name="Int. J. Mol. Sci.">
        <title>De Novo Assembly and Annotation of 11 Diverse Shrub Willow (Salix) Genomes Reveals Novel Gene Organization in Sex-Linked Regions.</title>
        <authorList>
            <person name="Hyden B."/>
            <person name="Feng K."/>
            <person name="Yates T.B."/>
            <person name="Jawdy S."/>
            <person name="Cereghino C."/>
            <person name="Smart L.B."/>
            <person name="Muchero W."/>
        </authorList>
    </citation>
    <scope>NUCLEOTIDE SEQUENCE</scope>
    <source>
        <tissue evidence="3">Shoot tip</tissue>
    </source>
</reference>
<name>A0ABQ9BB63_9ROSI</name>
<keyword evidence="4" id="KW-1185">Reference proteome</keyword>
<evidence type="ECO:0000313" key="3">
    <source>
        <dbReference type="EMBL" id="KAJ6381499.1"/>
    </source>
</evidence>
<evidence type="ECO:0000256" key="2">
    <source>
        <dbReference type="ARBA" id="ARBA00023235"/>
    </source>
</evidence>
<accession>A0ABQ9BB63</accession>
<dbReference type="PANTHER" id="PTHR31689">
    <property type="entry name" value="DIAMINOPIMELATE EPIMERASE, CHLOROPLASTIC"/>
    <property type="match status" value="1"/>
</dbReference>
<comment type="similarity">
    <text evidence="1">Belongs to the diaminopimelate epimerase family.</text>
</comment>
<evidence type="ECO:0000313" key="4">
    <source>
        <dbReference type="Proteomes" id="UP001141253"/>
    </source>
</evidence>
<evidence type="ECO:0000256" key="1">
    <source>
        <dbReference type="ARBA" id="ARBA00010219"/>
    </source>
</evidence>
<organism evidence="3 4">
    <name type="scientific">Salix suchowensis</name>
    <dbReference type="NCBI Taxonomy" id="1278906"/>
    <lineage>
        <taxon>Eukaryota</taxon>
        <taxon>Viridiplantae</taxon>
        <taxon>Streptophyta</taxon>
        <taxon>Embryophyta</taxon>
        <taxon>Tracheophyta</taxon>
        <taxon>Spermatophyta</taxon>
        <taxon>Magnoliopsida</taxon>
        <taxon>eudicotyledons</taxon>
        <taxon>Gunneridae</taxon>
        <taxon>Pentapetalae</taxon>
        <taxon>rosids</taxon>
        <taxon>fabids</taxon>
        <taxon>Malpighiales</taxon>
        <taxon>Salicaceae</taxon>
        <taxon>Saliceae</taxon>
        <taxon>Salix</taxon>
    </lineage>
</organism>
<keyword evidence="2" id="KW-0413">Isomerase</keyword>
<protein>
    <submittedName>
        <fullName evidence="3">Uncharacterized protein</fullName>
    </submittedName>
</protein>
<comment type="caution">
    <text evidence="3">The sequence shown here is derived from an EMBL/GenBank/DDBJ whole genome shotgun (WGS) entry which is preliminary data.</text>
</comment>
<dbReference type="InterPro" id="IPR001653">
    <property type="entry name" value="DAP_epimerase_DapF"/>
</dbReference>
<dbReference type="SUPFAM" id="SSF54506">
    <property type="entry name" value="Diaminopimelate epimerase-like"/>
    <property type="match status" value="1"/>
</dbReference>
<proteinExistence type="inferred from homology"/>
<sequence>MGQPVLKAANVPTKLASNKNDAVVKSELVVDGVTWNVTCVSMGNPHCVTFGTKGGEDLQVDALNLAQIGPKFEHHDAFPARTNTEWFAIYSHVALALLCGVPDMICDFDLNLGVFNLIHSLDCIKQFKFSVVLMVLVSSYDS</sequence>
<gene>
    <name evidence="3" type="ORF">OIU77_030222</name>
</gene>
<reference evidence="3" key="1">
    <citation type="submission" date="2022-10" db="EMBL/GenBank/DDBJ databases">
        <authorList>
            <person name="Hyden B.L."/>
            <person name="Feng K."/>
            <person name="Yates T."/>
            <person name="Jawdy S."/>
            <person name="Smart L.B."/>
            <person name="Muchero W."/>
        </authorList>
    </citation>
    <scope>NUCLEOTIDE SEQUENCE</scope>
    <source>
        <tissue evidence="3">Shoot tip</tissue>
    </source>
</reference>
<dbReference type="Gene3D" id="3.10.310.10">
    <property type="entry name" value="Diaminopimelate Epimerase, Chain A, domain 1"/>
    <property type="match status" value="1"/>
</dbReference>
<dbReference type="Proteomes" id="UP001141253">
    <property type="component" value="Chromosome 6"/>
</dbReference>